<dbReference type="InterPro" id="IPR015324">
    <property type="entry name" value="Ribosomal_Rsm22-like"/>
</dbReference>
<reference evidence="8" key="1">
    <citation type="submission" date="2020-05" db="UniProtKB">
        <authorList>
            <consortium name="EnsemblMetazoa"/>
        </authorList>
    </citation>
    <scope>IDENTIFICATION</scope>
    <source>
        <strain evidence="8">USDA</strain>
    </source>
</reference>
<dbReference type="Pfam" id="PF09243">
    <property type="entry name" value="Rsm22"/>
    <property type="match status" value="1"/>
</dbReference>
<dbReference type="AlphaFoldDB" id="A0A1I8PCM7"/>
<dbReference type="OrthoDB" id="421327at2759"/>
<gene>
    <name evidence="8" type="primary">106088743</name>
</gene>
<evidence type="ECO:0000256" key="2">
    <source>
        <dbReference type="ARBA" id="ARBA00022723"/>
    </source>
</evidence>
<name>A0A1I8PCM7_STOCA</name>
<dbReference type="InterPro" id="IPR029063">
    <property type="entry name" value="SAM-dependent_MTases_sf"/>
</dbReference>
<dbReference type="Proteomes" id="UP000095300">
    <property type="component" value="Unassembled WGS sequence"/>
</dbReference>
<dbReference type="GO" id="GO:0006412">
    <property type="term" value="P:translation"/>
    <property type="evidence" value="ECO:0007669"/>
    <property type="project" value="InterPro"/>
</dbReference>
<dbReference type="GO" id="GO:0051536">
    <property type="term" value="F:iron-sulfur cluster binding"/>
    <property type="evidence" value="ECO:0007669"/>
    <property type="project" value="UniProtKB-KW"/>
</dbReference>
<evidence type="ECO:0000256" key="5">
    <source>
        <dbReference type="ARBA" id="ARBA00023014"/>
    </source>
</evidence>
<keyword evidence="5" id="KW-0411">Iron-sulfur</keyword>
<dbReference type="EnsemblMetazoa" id="SCAU006876-RA">
    <property type="protein sequence ID" value="SCAU006876-PA"/>
    <property type="gene ID" value="SCAU006876"/>
</dbReference>
<keyword evidence="4" id="KW-0408">Iron</keyword>
<evidence type="ECO:0000256" key="7">
    <source>
        <dbReference type="ARBA" id="ARBA00045681"/>
    </source>
</evidence>
<keyword evidence="9" id="KW-1185">Reference proteome</keyword>
<accession>A0A1I8PCM7</accession>
<keyword evidence="6" id="KW-0496">Mitochondrion</keyword>
<evidence type="ECO:0000256" key="3">
    <source>
        <dbReference type="ARBA" id="ARBA00022946"/>
    </source>
</evidence>
<dbReference type="PANTHER" id="PTHR13184">
    <property type="entry name" value="37S RIBOSOMAL PROTEIN S22"/>
    <property type="match status" value="1"/>
</dbReference>
<dbReference type="KEGG" id="scac:106088743"/>
<comment type="function">
    <text evidence="7">Mitochondrial ribosome (mitoribosome) assembly factor. Binds at the interface of the head and body domains of the mitochondrial small ribosomal subunit (mt-SSU), occluding the mRNA channel and preventing compaction of the head domain towards the body. Probable inactive methyltransferase: retains the characteristic folding and ability to bind S-adenosyl-L-methionine, but it probably lost its methyltransferase activity.</text>
</comment>
<comment type="subcellular location">
    <subcellularLocation>
        <location evidence="1">Mitochondrion</location>
    </subcellularLocation>
</comment>
<keyword evidence="2" id="KW-0479">Metal-binding</keyword>
<dbReference type="STRING" id="35570.A0A1I8PCM7"/>
<evidence type="ECO:0000256" key="6">
    <source>
        <dbReference type="ARBA" id="ARBA00023128"/>
    </source>
</evidence>
<sequence length="460" mass="53480">MKLCLRNVSNATKPFLFKEFRRYTSKFAVKVDETVQKQIEVEGGVSPRRHPGIINFNRESLPERIQKTLKRIVGDYPVKGLLNDCKKLNQFISSRHPPAEDFEINTKIKQISEEIDEMMPPEERANLDEEGLKRFQKRKEQLMKRRMKERTFAWKPIQYGSYESIVYALGRGPLEYAVLMRVLHEIRERDKDFKPQSFLDFGSGIGTGMWSVSSLWKDSIYEYYNVDSSRYMNDLSELILKEGNANQQMTLRNVFYRQFLPALETKYDLVLSSYSLFELSSAHNRHGAILNLWKKCDGYLIIVEEGSRRGSELVNEARDLILSQEDHCLVGHVFAPCPHDSICPRLSNTDDRTPCNFQITYTPTKLESSKHKDLTARFSYVVLKKGLPTDSTRLWPRLVRPTLVRSKHSICRMCTSEGTLTEIIFTQSKHGRSAYRCARSSRWGDRLPIIIEDKCNTNHK</sequence>
<dbReference type="PANTHER" id="PTHR13184:SF5">
    <property type="entry name" value="METHYLTRANSFERASE-LIKE PROTEIN 17, MITOCHONDRIAL"/>
    <property type="match status" value="1"/>
</dbReference>
<dbReference type="GO" id="GO:0008168">
    <property type="term" value="F:methyltransferase activity"/>
    <property type="evidence" value="ECO:0007669"/>
    <property type="project" value="InterPro"/>
</dbReference>
<dbReference type="SUPFAM" id="SSF53335">
    <property type="entry name" value="S-adenosyl-L-methionine-dependent methyltransferases"/>
    <property type="match status" value="1"/>
</dbReference>
<evidence type="ECO:0000256" key="4">
    <source>
        <dbReference type="ARBA" id="ARBA00023004"/>
    </source>
</evidence>
<evidence type="ECO:0008006" key="10">
    <source>
        <dbReference type="Google" id="ProtNLM"/>
    </source>
</evidence>
<organism evidence="8 9">
    <name type="scientific">Stomoxys calcitrans</name>
    <name type="common">Stable fly</name>
    <name type="synonym">Conops calcitrans</name>
    <dbReference type="NCBI Taxonomy" id="35570"/>
    <lineage>
        <taxon>Eukaryota</taxon>
        <taxon>Metazoa</taxon>
        <taxon>Ecdysozoa</taxon>
        <taxon>Arthropoda</taxon>
        <taxon>Hexapoda</taxon>
        <taxon>Insecta</taxon>
        <taxon>Pterygota</taxon>
        <taxon>Neoptera</taxon>
        <taxon>Endopterygota</taxon>
        <taxon>Diptera</taxon>
        <taxon>Brachycera</taxon>
        <taxon>Muscomorpha</taxon>
        <taxon>Muscoidea</taxon>
        <taxon>Muscidae</taxon>
        <taxon>Stomoxys</taxon>
    </lineage>
</organism>
<dbReference type="VEuPathDB" id="VectorBase:SCAU006876"/>
<proteinExistence type="predicted"/>
<dbReference type="GO" id="GO:0046872">
    <property type="term" value="F:metal ion binding"/>
    <property type="evidence" value="ECO:0007669"/>
    <property type="project" value="UniProtKB-KW"/>
</dbReference>
<dbReference type="GO" id="GO:0005763">
    <property type="term" value="C:mitochondrial small ribosomal subunit"/>
    <property type="evidence" value="ECO:0007669"/>
    <property type="project" value="TreeGrafter"/>
</dbReference>
<dbReference type="Gene3D" id="3.40.50.150">
    <property type="entry name" value="Vaccinia Virus protein VP39"/>
    <property type="match status" value="1"/>
</dbReference>
<protein>
    <recommendedName>
        <fullName evidence="10">Methyltransferase-like protein 17, mitochondrial</fullName>
    </recommendedName>
</protein>
<dbReference type="InterPro" id="IPR052571">
    <property type="entry name" value="Mt_RNA_Methyltransferase"/>
</dbReference>
<keyword evidence="3" id="KW-0809">Transit peptide</keyword>
<dbReference type="GO" id="GO:0003735">
    <property type="term" value="F:structural constituent of ribosome"/>
    <property type="evidence" value="ECO:0007669"/>
    <property type="project" value="TreeGrafter"/>
</dbReference>
<evidence type="ECO:0000313" key="8">
    <source>
        <dbReference type="EnsemblMetazoa" id="SCAU006876-PA"/>
    </source>
</evidence>
<evidence type="ECO:0000313" key="9">
    <source>
        <dbReference type="Proteomes" id="UP000095300"/>
    </source>
</evidence>
<evidence type="ECO:0000256" key="1">
    <source>
        <dbReference type="ARBA" id="ARBA00004173"/>
    </source>
</evidence>